<keyword evidence="11" id="KW-1133">Transmembrane helix</keyword>
<dbReference type="PROSITE" id="PS00086">
    <property type="entry name" value="CYTOCHROME_P450"/>
    <property type="match status" value="1"/>
</dbReference>
<sequence>MLGALITADYAAGVVAFAAVLAVLYKKSSLTNGKNALPFPPGPPARWFWSNALPSVNIARELTNLVREYGPVVSLRQGSQVIIVIGSVEAATTIMEIEGRSLVDRPPSIAAGEMLSNGMRILMARSGERFRRLRKAVHTHLQPKAAEAYKDMQHDNARKFILDILNDPRNHQKHAAGYSTSVILRVTYGKSTPTAYTDPEVVRIYKVLHHFDLVMRPGAYLVDRVPLLRYLPGYGRQLAEWHDEELSLYRHQLLRVQNEIEQNKAGPSFTKTLLENTEDHQLAMDEMGYLAGTLFGAGADTAIQTSAGITTAIMAAACYPLAQAKLHEELDMVVGSDRAPIFEDSSSLPQLRAFLLEALRWRPVIPIGFPHRATQDIIWQGHCIPEGAMVYGCHWAICRDPIAFPDPEKFDPQRWLDSEGRLKDDMKSFTFGFGRRVCPGRHLAENSMYIALALIFWSFRFDQRPDAPINTQATPFEIDVIPRIEVERLREMMADESMY</sequence>
<keyword evidence="8 10" id="KW-0503">Monooxygenase</keyword>
<evidence type="ECO:0000256" key="10">
    <source>
        <dbReference type="RuleBase" id="RU000461"/>
    </source>
</evidence>
<keyword evidence="11" id="KW-0472">Membrane</keyword>
<evidence type="ECO:0000256" key="7">
    <source>
        <dbReference type="ARBA" id="ARBA00023004"/>
    </source>
</evidence>
<dbReference type="GO" id="GO:0005506">
    <property type="term" value="F:iron ion binding"/>
    <property type="evidence" value="ECO:0007669"/>
    <property type="project" value="InterPro"/>
</dbReference>
<feature type="binding site" description="axial binding residue" evidence="9">
    <location>
        <position position="438"/>
    </location>
    <ligand>
        <name>heme</name>
        <dbReference type="ChEBI" id="CHEBI:30413"/>
    </ligand>
    <ligandPart>
        <name>Fe</name>
        <dbReference type="ChEBI" id="CHEBI:18248"/>
    </ligandPart>
</feature>
<dbReference type="SUPFAM" id="SSF48264">
    <property type="entry name" value="Cytochrome P450"/>
    <property type="match status" value="1"/>
</dbReference>
<accession>A0A9P7DM89</accession>
<dbReference type="OrthoDB" id="2789670at2759"/>
<feature type="transmembrane region" description="Helical" evidence="11">
    <location>
        <begin position="6"/>
        <end position="25"/>
    </location>
</feature>
<dbReference type="InterPro" id="IPR002401">
    <property type="entry name" value="Cyt_P450_E_grp-I"/>
</dbReference>
<protein>
    <submittedName>
        <fullName evidence="12">Cytochrome P450</fullName>
    </submittedName>
</protein>
<evidence type="ECO:0000256" key="4">
    <source>
        <dbReference type="ARBA" id="ARBA00022617"/>
    </source>
</evidence>
<keyword evidence="6 10" id="KW-0560">Oxidoreductase</keyword>
<keyword evidence="11" id="KW-0812">Transmembrane</keyword>
<dbReference type="PRINTS" id="PR00385">
    <property type="entry name" value="P450"/>
</dbReference>
<dbReference type="Pfam" id="PF00067">
    <property type="entry name" value="p450"/>
    <property type="match status" value="1"/>
</dbReference>
<proteinExistence type="inferred from homology"/>
<evidence type="ECO:0000256" key="6">
    <source>
        <dbReference type="ARBA" id="ARBA00023002"/>
    </source>
</evidence>
<dbReference type="InterPro" id="IPR017972">
    <property type="entry name" value="Cyt_P450_CS"/>
</dbReference>
<organism evidence="12 13">
    <name type="scientific">Suillus plorans</name>
    <dbReference type="NCBI Taxonomy" id="116603"/>
    <lineage>
        <taxon>Eukaryota</taxon>
        <taxon>Fungi</taxon>
        <taxon>Dikarya</taxon>
        <taxon>Basidiomycota</taxon>
        <taxon>Agaricomycotina</taxon>
        <taxon>Agaricomycetes</taxon>
        <taxon>Agaricomycetidae</taxon>
        <taxon>Boletales</taxon>
        <taxon>Suillineae</taxon>
        <taxon>Suillaceae</taxon>
        <taxon>Suillus</taxon>
    </lineage>
</organism>
<dbReference type="InterPro" id="IPR050364">
    <property type="entry name" value="Cytochrome_P450_fung"/>
</dbReference>
<evidence type="ECO:0000256" key="8">
    <source>
        <dbReference type="ARBA" id="ARBA00023033"/>
    </source>
</evidence>
<keyword evidence="7 9" id="KW-0408">Iron</keyword>
<keyword evidence="5 9" id="KW-0479">Metal-binding</keyword>
<dbReference type="GeneID" id="64598718"/>
<dbReference type="RefSeq" id="XP_041163069.1">
    <property type="nucleotide sequence ID" value="XM_041304954.1"/>
</dbReference>
<comment type="similarity">
    <text evidence="3 10">Belongs to the cytochrome P450 family.</text>
</comment>
<dbReference type="Proteomes" id="UP000719766">
    <property type="component" value="Unassembled WGS sequence"/>
</dbReference>
<dbReference type="GO" id="GO:0020037">
    <property type="term" value="F:heme binding"/>
    <property type="evidence" value="ECO:0007669"/>
    <property type="project" value="InterPro"/>
</dbReference>
<dbReference type="GO" id="GO:0004497">
    <property type="term" value="F:monooxygenase activity"/>
    <property type="evidence" value="ECO:0007669"/>
    <property type="project" value="UniProtKB-KW"/>
</dbReference>
<evidence type="ECO:0000256" key="3">
    <source>
        <dbReference type="ARBA" id="ARBA00010617"/>
    </source>
</evidence>
<dbReference type="EMBL" id="JABBWE010000014">
    <property type="protein sequence ID" value="KAG1798258.1"/>
    <property type="molecule type" value="Genomic_DNA"/>
</dbReference>
<evidence type="ECO:0000256" key="9">
    <source>
        <dbReference type="PIRSR" id="PIRSR602401-1"/>
    </source>
</evidence>
<evidence type="ECO:0000256" key="11">
    <source>
        <dbReference type="SAM" id="Phobius"/>
    </source>
</evidence>
<evidence type="ECO:0000313" key="12">
    <source>
        <dbReference type="EMBL" id="KAG1798258.1"/>
    </source>
</evidence>
<evidence type="ECO:0000256" key="2">
    <source>
        <dbReference type="ARBA" id="ARBA00005179"/>
    </source>
</evidence>
<dbReference type="GO" id="GO:0016705">
    <property type="term" value="F:oxidoreductase activity, acting on paired donors, with incorporation or reduction of molecular oxygen"/>
    <property type="evidence" value="ECO:0007669"/>
    <property type="project" value="InterPro"/>
</dbReference>
<evidence type="ECO:0000256" key="1">
    <source>
        <dbReference type="ARBA" id="ARBA00001971"/>
    </source>
</evidence>
<evidence type="ECO:0000256" key="5">
    <source>
        <dbReference type="ARBA" id="ARBA00022723"/>
    </source>
</evidence>
<comment type="cofactor">
    <cofactor evidence="1 9">
        <name>heme</name>
        <dbReference type="ChEBI" id="CHEBI:30413"/>
    </cofactor>
</comment>
<evidence type="ECO:0000313" key="13">
    <source>
        <dbReference type="Proteomes" id="UP000719766"/>
    </source>
</evidence>
<reference evidence="12" key="1">
    <citation type="journal article" date="2020" name="New Phytol.">
        <title>Comparative genomics reveals dynamic genome evolution in host specialist ectomycorrhizal fungi.</title>
        <authorList>
            <person name="Lofgren L.A."/>
            <person name="Nguyen N.H."/>
            <person name="Vilgalys R."/>
            <person name="Ruytinx J."/>
            <person name="Liao H.L."/>
            <person name="Branco S."/>
            <person name="Kuo A."/>
            <person name="LaButti K."/>
            <person name="Lipzen A."/>
            <person name="Andreopoulos W."/>
            <person name="Pangilinan J."/>
            <person name="Riley R."/>
            <person name="Hundley H."/>
            <person name="Na H."/>
            <person name="Barry K."/>
            <person name="Grigoriev I.V."/>
            <person name="Stajich J.E."/>
            <person name="Kennedy P.G."/>
        </authorList>
    </citation>
    <scope>NUCLEOTIDE SEQUENCE</scope>
    <source>
        <strain evidence="12">S12</strain>
    </source>
</reference>
<keyword evidence="4 9" id="KW-0349">Heme</keyword>
<dbReference type="PANTHER" id="PTHR46300:SF1">
    <property type="entry name" value="P450, PUTATIVE (EUROFUNG)-RELATED"/>
    <property type="match status" value="1"/>
</dbReference>
<dbReference type="InterPro" id="IPR001128">
    <property type="entry name" value="Cyt_P450"/>
</dbReference>
<keyword evidence="13" id="KW-1185">Reference proteome</keyword>
<name>A0A9P7DM89_9AGAM</name>
<dbReference type="AlphaFoldDB" id="A0A9P7DM89"/>
<dbReference type="CDD" id="cd11065">
    <property type="entry name" value="CYP64-like"/>
    <property type="match status" value="1"/>
</dbReference>
<comment type="caution">
    <text evidence="12">The sequence shown here is derived from an EMBL/GenBank/DDBJ whole genome shotgun (WGS) entry which is preliminary data.</text>
</comment>
<dbReference type="PANTHER" id="PTHR46300">
    <property type="entry name" value="P450, PUTATIVE (EUROFUNG)-RELATED-RELATED"/>
    <property type="match status" value="1"/>
</dbReference>
<dbReference type="Gene3D" id="1.10.630.10">
    <property type="entry name" value="Cytochrome P450"/>
    <property type="match status" value="1"/>
</dbReference>
<gene>
    <name evidence="12" type="ORF">HD556DRAFT_1430961</name>
</gene>
<dbReference type="PRINTS" id="PR00463">
    <property type="entry name" value="EP450I"/>
</dbReference>
<dbReference type="InterPro" id="IPR036396">
    <property type="entry name" value="Cyt_P450_sf"/>
</dbReference>
<comment type="pathway">
    <text evidence="2">Secondary metabolite biosynthesis.</text>
</comment>